<dbReference type="EMBL" id="JAMYQB010000012">
    <property type="protein sequence ID" value="MER9405651.1"/>
    <property type="molecule type" value="Genomic_DNA"/>
</dbReference>
<gene>
    <name evidence="1" type="ORF">NKI36_16590</name>
</gene>
<keyword evidence="2" id="KW-1185">Reference proteome</keyword>
<name>A0ABV1Z1I6_9HYPH</name>
<evidence type="ECO:0000313" key="2">
    <source>
        <dbReference type="Proteomes" id="UP001433071"/>
    </source>
</evidence>
<dbReference type="RefSeq" id="WP_192254372.1">
    <property type="nucleotide sequence ID" value="NZ_JAFCGY010000003.1"/>
</dbReference>
<organism evidence="1 2">
    <name type="scientific">Mesorhizobium caraganae</name>
    <dbReference type="NCBI Taxonomy" id="483206"/>
    <lineage>
        <taxon>Bacteria</taxon>
        <taxon>Pseudomonadati</taxon>
        <taxon>Pseudomonadota</taxon>
        <taxon>Alphaproteobacteria</taxon>
        <taxon>Hyphomicrobiales</taxon>
        <taxon>Phyllobacteriaceae</taxon>
        <taxon>Mesorhizobium</taxon>
    </lineage>
</organism>
<evidence type="ECO:0000313" key="1">
    <source>
        <dbReference type="EMBL" id="MER9405651.1"/>
    </source>
</evidence>
<reference evidence="1 2" key="1">
    <citation type="journal article" date="2024" name="Proc. Natl. Acad. Sci. U.S.A.">
        <title>The evolutionary genomics of adaptation to stress in wild rhizobium bacteria.</title>
        <authorList>
            <person name="Kehlet-Delgado H."/>
            <person name="Montoya A.P."/>
            <person name="Jensen K.T."/>
            <person name="Wendlandt C.E."/>
            <person name="Dexheimer C."/>
            <person name="Roberts M."/>
            <person name="Torres Martinez L."/>
            <person name="Friesen M.L."/>
            <person name="Griffitts J.S."/>
            <person name="Porter S.S."/>
        </authorList>
    </citation>
    <scope>NUCLEOTIDE SEQUENCE [LARGE SCALE GENOMIC DNA]</scope>
    <source>
        <strain evidence="1 2">M0641</strain>
    </source>
</reference>
<proteinExistence type="predicted"/>
<accession>A0ABV1Z1I6</accession>
<dbReference type="Proteomes" id="UP001433071">
    <property type="component" value="Unassembled WGS sequence"/>
</dbReference>
<protein>
    <submittedName>
        <fullName evidence="1">Uncharacterized protein</fullName>
    </submittedName>
</protein>
<comment type="caution">
    <text evidence="1">The sequence shown here is derived from an EMBL/GenBank/DDBJ whole genome shotgun (WGS) entry which is preliminary data.</text>
</comment>
<sequence length="48" mass="5392">MLAALKMSIDRRPLFVRRVFVVGYADALTCMLPARQENATGKAKKPQE</sequence>